<dbReference type="InterPro" id="IPR012337">
    <property type="entry name" value="RNaseH-like_sf"/>
</dbReference>
<dbReference type="InterPro" id="IPR003656">
    <property type="entry name" value="Znf_BED"/>
</dbReference>
<keyword evidence="3" id="KW-0862">Zinc</keyword>
<reference evidence="6" key="2">
    <citation type="submission" date="2025-08" db="UniProtKB">
        <authorList>
            <consortium name="Ensembl"/>
        </authorList>
    </citation>
    <scope>IDENTIFICATION</scope>
</reference>
<evidence type="ECO:0000256" key="4">
    <source>
        <dbReference type="SAM" id="MobiDB-lite"/>
    </source>
</evidence>
<keyword evidence="2" id="KW-0863">Zinc-finger</keyword>
<organism evidence="6 7">
    <name type="scientific">Oreochromis aureus</name>
    <name type="common">Israeli tilapia</name>
    <name type="synonym">Chromis aureus</name>
    <dbReference type="NCBI Taxonomy" id="47969"/>
    <lineage>
        <taxon>Eukaryota</taxon>
        <taxon>Metazoa</taxon>
        <taxon>Chordata</taxon>
        <taxon>Craniata</taxon>
        <taxon>Vertebrata</taxon>
        <taxon>Euteleostomi</taxon>
        <taxon>Actinopterygii</taxon>
        <taxon>Neopterygii</taxon>
        <taxon>Teleostei</taxon>
        <taxon>Neoteleostei</taxon>
        <taxon>Acanthomorphata</taxon>
        <taxon>Ovalentaria</taxon>
        <taxon>Cichlomorphae</taxon>
        <taxon>Cichliformes</taxon>
        <taxon>Cichlidae</taxon>
        <taxon>African cichlids</taxon>
        <taxon>Pseudocrenilabrinae</taxon>
        <taxon>Oreochromini</taxon>
        <taxon>Oreochromis</taxon>
    </lineage>
</organism>
<evidence type="ECO:0000256" key="2">
    <source>
        <dbReference type="ARBA" id="ARBA00022771"/>
    </source>
</evidence>
<reference evidence="7" key="1">
    <citation type="submission" date="2020-03" db="EMBL/GenBank/DDBJ databases">
        <title>Evolution of repeat sequences and sex chromosomes of tilapia species revealed by chromosome-level genomes.</title>
        <authorList>
            <person name="Xu L."/>
            <person name="Tao W."/>
            <person name="Wang D."/>
            <person name="Zhou Q."/>
        </authorList>
    </citation>
    <scope>NUCLEOTIDE SEQUENCE [LARGE SCALE GENOMIC DNA]</scope>
    <source>
        <strain evidence="7">Israel</strain>
    </source>
</reference>
<dbReference type="PANTHER" id="PTHR47501:SF7">
    <property type="entry name" value="TRANSPOSASE"/>
    <property type="match status" value="1"/>
</dbReference>
<dbReference type="SUPFAM" id="SSF53098">
    <property type="entry name" value="Ribonuclease H-like"/>
    <property type="match status" value="1"/>
</dbReference>
<feature type="region of interest" description="Disordered" evidence="4">
    <location>
        <begin position="64"/>
        <end position="84"/>
    </location>
</feature>
<evidence type="ECO:0000259" key="5">
    <source>
        <dbReference type="Pfam" id="PF02892"/>
    </source>
</evidence>
<accession>A0AAZ1XCP2</accession>
<dbReference type="AlphaFoldDB" id="A0AAZ1XCP2"/>
<protein>
    <recommendedName>
        <fullName evidence="5">BED-type domain-containing protein</fullName>
    </recommendedName>
</protein>
<keyword evidence="7" id="KW-1185">Reference proteome</keyword>
<evidence type="ECO:0000313" key="7">
    <source>
        <dbReference type="Proteomes" id="UP000472276"/>
    </source>
</evidence>
<dbReference type="Pfam" id="PF02892">
    <property type="entry name" value="zf-BED"/>
    <property type="match status" value="1"/>
</dbReference>
<dbReference type="GO" id="GO:0003677">
    <property type="term" value="F:DNA binding"/>
    <property type="evidence" value="ECO:0007669"/>
    <property type="project" value="InterPro"/>
</dbReference>
<feature type="compositionally biased region" description="Low complexity" evidence="4">
    <location>
        <begin position="64"/>
        <end position="73"/>
    </location>
</feature>
<keyword evidence="1" id="KW-0479">Metal-binding</keyword>
<evidence type="ECO:0000256" key="3">
    <source>
        <dbReference type="ARBA" id="ARBA00022833"/>
    </source>
</evidence>
<proteinExistence type="predicted"/>
<evidence type="ECO:0000313" key="6">
    <source>
        <dbReference type="Ensembl" id="ENSOABP00000065433.1"/>
    </source>
</evidence>
<evidence type="ECO:0000256" key="1">
    <source>
        <dbReference type="ARBA" id="ARBA00022723"/>
    </source>
</evidence>
<dbReference type="GO" id="GO:0008270">
    <property type="term" value="F:zinc ion binding"/>
    <property type="evidence" value="ECO:0007669"/>
    <property type="project" value="UniProtKB-KW"/>
</dbReference>
<name>A0AAZ1XCP2_OREAU</name>
<reference evidence="6" key="3">
    <citation type="submission" date="2025-09" db="UniProtKB">
        <authorList>
            <consortium name="Ensembl"/>
        </authorList>
    </citation>
    <scope>IDENTIFICATION</scope>
</reference>
<feature type="domain" description="BED-type" evidence="5">
    <location>
        <begin position="18"/>
        <end position="62"/>
    </location>
</feature>
<sequence>MSDSAEARACFMKWKYSRHFTFLKQADKNITVICKLCPGEKKLSAAVNSTSNLLKHLTRQHRQSLLSEPSSSSMDNTAATPAKQTKLDFTSATQKVSEDKCYADMEMELKETFESLEYISRTADIWTSHNKSFLGMTAHWIDPSTFVRGHAALACKRVRGRRTYDVIGNEIEQVHSAYGLNSKVTATVTDNGSNFIKAFRMFLKSDSDEESEEDEEVTFTDVEQTLSTESEGQFSLPPHLRCASHTLNLIFHDVEKWLQANEAKFIYRSATSKCSAMWTKANRSSVASELVDNFFKKKTHSTCFNTMEFISRRPVQDH</sequence>
<dbReference type="Ensembl" id="ENSOABT00000078461.1">
    <property type="protein sequence ID" value="ENSOABP00000065433.1"/>
    <property type="gene ID" value="ENSOABG00000032212.1"/>
</dbReference>
<dbReference type="PANTHER" id="PTHR47501">
    <property type="entry name" value="TRANSPOSASE-RELATED"/>
    <property type="match status" value="1"/>
</dbReference>
<feature type="compositionally biased region" description="Polar residues" evidence="4">
    <location>
        <begin position="74"/>
        <end position="84"/>
    </location>
</feature>
<dbReference type="Proteomes" id="UP000472276">
    <property type="component" value="Unassembled WGS sequence"/>
</dbReference>